<comment type="similarity">
    <text evidence="2">Belongs to the class-IV pyridoxal-phosphate-dependent aminotransferase family.</text>
</comment>
<dbReference type="InterPro" id="IPR043132">
    <property type="entry name" value="BCAT-like_C"/>
</dbReference>
<keyword evidence="3 7" id="KW-0032">Aminotransferase</keyword>
<dbReference type="Gene3D" id="3.20.10.10">
    <property type="entry name" value="D-amino Acid Aminotransferase, subunit A, domain 2"/>
    <property type="match status" value="1"/>
</dbReference>
<evidence type="ECO:0000256" key="6">
    <source>
        <dbReference type="PIRSR" id="PIRSR006468-1"/>
    </source>
</evidence>
<keyword evidence="4" id="KW-0808">Transferase</keyword>
<dbReference type="EMBL" id="MU251374">
    <property type="protein sequence ID" value="KAG9238179.1"/>
    <property type="molecule type" value="Genomic_DNA"/>
</dbReference>
<dbReference type="OrthoDB" id="409992at2759"/>
<comment type="caution">
    <text evidence="7">The sequence shown here is derived from an EMBL/GenBank/DDBJ whole genome shotgun (WGS) entry which is preliminary data.</text>
</comment>
<evidence type="ECO:0000256" key="3">
    <source>
        <dbReference type="ARBA" id="ARBA00022576"/>
    </source>
</evidence>
<dbReference type="Pfam" id="PF01063">
    <property type="entry name" value="Aminotran_4"/>
    <property type="match status" value="1"/>
</dbReference>
<protein>
    <submittedName>
        <fullName evidence="7">Aminotransferase</fullName>
    </submittedName>
</protein>
<dbReference type="PANTHER" id="PTHR42825:SF2">
    <property type="entry name" value="BRANCHED-CHAIN-AMINO-ACID AMINOTRANSFERASE 3, CHLOROPLASTIC-RELATED"/>
    <property type="match status" value="1"/>
</dbReference>
<name>A0A9P7YQX4_9HELO</name>
<dbReference type="PANTHER" id="PTHR42825">
    <property type="entry name" value="AMINO ACID AMINOTRANSFERASE"/>
    <property type="match status" value="1"/>
</dbReference>
<dbReference type="InterPro" id="IPR036038">
    <property type="entry name" value="Aminotransferase-like"/>
</dbReference>
<dbReference type="InterPro" id="IPR005786">
    <property type="entry name" value="B_amino_transII"/>
</dbReference>
<comment type="cofactor">
    <cofactor evidence="1">
        <name>pyridoxal 5'-phosphate</name>
        <dbReference type="ChEBI" id="CHEBI:597326"/>
    </cofactor>
</comment>
<dbReference type="PIRSF" id="PIRSF006468">
    <property type="entry name" value="BCAT1"/>
    <property type="match status" value="1"/>
</dbReference>
<evidence type="ECO:0000256" key="4">
    <source>
        <dbReference type="ARBA" id="ARBA00022679"/>
    </source>
</evidence>
<gene>
    <name evidence="7" type="ORF">BJ875DRAFT_451875</name>
</gene>
<dbReference type="GO" id="GO:0004084">
    <property type="term" value="F:branched-chain-amino-acid transaminase activity"/>
    <property type="evidence" value="ECO:0007669"/>
    <property type="project" value="InterPro"/>
</dbReference>
<feature type="modified residue" description="N6-(pyridoxal phosphate)lysine" evidence="6">
    <location>
        <position position="196"/>
    </location>
</feature>
<evidence type="ECO:0000313" key="8">
    <source>
        <dbReference type="Proteomes" id="UP000824998"/>
    </source>
</evidence>
<dbReference type="InterPro" id="IPR043131">
    <property type="entry name" value="BCAT-like_N"/>
</dbReference>
<keyword evidence="5" id="KW-0663">Pyridoxal phosphate</keyword>
<evidence type="ECO:0000256" key="2">
    <source>
        <dbReference type="ARBA" id="ARBA00009320"/>
    </source>
</evidence>
<dbReference type="GO" id="GO:0009081">
    <property type="term" value="P:branched-chain amino acid metabolic process"/>
    <property type="evidence" value="ECO:0007669"/>
    <property type="project" value="InterPro"/>
</dbReference>
<proteinExistence type="inferred from homology"/>
<evidence type="ECO:0000256" key="5">
    <source>
        <dbReference type="ARBA" id="ARBA00022898"/>
    </source>
</evidence>
<evidence type="ECO:0000313" key="7">
    <source>
        <dbReference type="EMBL" id="KAG9238179.1"/>
    </source>
</evidence>
<dbReference type="SUPFAM" id="SSF56752">
    <property type="entry name" value="D-aminoacid aminotransferase-like PLP-dependent enzymes"/>
    <property type="match status" value="1"/>
</dbReference>
<keyword evidence="8" id="KW-1185">Reference proteome</keyword>
<dbReference type="Proteomes" id="UP000824998">
    <property type="component" value="Unassembled WGS sequence"/>
</dbReference>
<reference evidence="7" key="1">
    <citation type="journal article" date="2021" name="IMA Fungus">
        <title>Genomic characterization of three marine fungi, including Emericellopsis atlantica sp. nov. with signatures of a generalist lifestyle and marine biomass degradation.</title>
        <authorList>
            <person name="Hagestad O.C."/>
            <person name="Hou L."/>
            <person name="Andersen J.H."/>
            <person name="Hansen E.H."/>
            <person name="Altermark B."/>
            <person name="Li C."/>
            <person name="Kuhnert E."/>
            <person name="Cox R.J."/>
            <person name="Crous P.W."/>
            <person name="Spatafora J.W."/>
            <person name="Lail K."/>
            <person name="Amirebrahimi M."/>
            <person name="Lipzen A."/>
            <person name="Pangilinan J."/>
            <person name="Andreopoulos W."/>
            <person name="Hayes R.D."/>
            <person name="Ng V."/>
            <person name="Grigoriev I.V."/>
            <person name="Jackson S.A."/>
            <person name="Sutton T.D.S."/>
            <person name="Dobson A.D.W."/>
            <person name="Rama T."/>
        </authorList>
    </citation>
    <scope>NUCLEOTIDE SEQUENCE</scope>
    <source>
        <strain evidence="7">TRa018bII</strain>
    </source>
</reference>
<evidence type="ECO:0000256" key="1">
    <source>
        <dbReference type="ARBA" id="ARBA00001933"/>
    </source>
</evidence>
<dbReference type="Gene3D" id="3.30.470.10">
    <property type="match status" value="1"/>
</dbReference>
<organism evidence="7 8">
    <name type="scientific">Amylocarpus encephaloides</name>
    <dbReference type="NCBI Taxonomy" id="45428"/>
    <lineage>
        <taxon>Eukaryota</taxon>
        <taxon>Fungi</taxon>
        <taxon>Dikarya</taxon>
        <taxon>Ascomycota</taxon>
        <taxon>Pezizomycotina</taxon>
        <taxon>Leotiomycetes</taxon>
        <taxon>Helotiales</taxon>
        <taxon>Helotiales incertae sedis</taxon>
        <taxon>Amylocarpus</taxon>
    </lineage>
</organism>
<dbReference type="AlphaFoldDB" id="A0A9P7YQX4"/>
<dbReference type="InterPro" id="IPR001544">
    <property type="entry name" value="Aminotrans_IV"/>
</dbReference>
<accession>A0A9P7YQX4</accession>
<sequence>MGSIEESQFPPPPNEAVNWTALGSAITEDNGHVECRFDVATGVWSEPTFVKDPYIKVHGLAPGLNYGQQAYEGMKAYRSPTNDINIFRPQYHANRLANSSSCVSIPPIPETVYLNAVNLAVARNAVYVPPHSASALLYIRPVVFGSAGNLGLTPPSEYTFAVYTQPGNAYHGIKPMPAGVMEEFDRSAPLGTGGYKVGGNYAPCIRWQGKARQMGYGLTLHLDSKTQSEVEEFSTSGFIGVRREGDKTTLCIPDSKNIVDSVTSDSIVTIAKSLGWTVEKRKIHYTELRYFTEVLAVGTAASIVPVASIHRPSTDEKFVFNHSGEGSAVNPGPVCLQMSQILLDVQKGVVEDSWGWRTAVTDPDAVVIDVVQQVEEYPEVNEKAQAKQVPELNGEVQVKEVLEVN</sequence>